<keyword evidence="6" id="KW-0812">Transmembrane</keyword>
<dbReference type="Proteomes" id="UP000037395">
    <property type="component" value="Unassembled WGS sequence"/>
</dbReference>
<evidence type="ECO:0000256" key="6">
    <source>
        <dbReference type="SAM" id="Phobius"/>
    </source>
</evidence>
<dbReference type="GO" id="GO:0003841">
    <property type="term" value="F:1-acylglycerol-3-phosphate O-acyltransferase activity"/>
    <property type="evidence" value="ECO:0007669"/>
    <property type="project" value="TreeGrafter"/>
</dbReference>
<evidence type="ECO:0000259" key="7">
    <source>
        <dbReference type="SMART" id="SM00563"/>
    </source>
</evidence>
<comment type="pathway">
    <text evidence="1">Lipid metabolism.</text>
</comment>
<reference evidence="10" key="3">
    <citation type="submission" date="2016-08" db="EMBL/GenBank/DDBJ databases">
        <title>Sequencing, assembly and comparative genomics of S. aureofaciens ATCC 10762.</title>
        <authorList>
            <person name="Gradnigo J.S."/>
            <person name="Johnson N."/>
            <person name="Somerville G.A."/>
        </authorList>
    </citation>
    <scope>NUCLEOTIDE SEQUENCE [LARGE SCALE GENOMIC DNA]</scope>
    <source>
        <strain evidence="10">ATCC 10762 / DSM 40127 / CCM 3239 / JCM 4008 / LMG 5968 / NBRC 12843 / NCIMB 8234 / A-377</strain>
    </source>
</reference>
<dbReference type="AlphaFoldDB" id="A0A1E7NEU9"/>
<dbReference type="SMART" id="SM00563">
    <property type="entry name" value="PlsC"/>
    <property type="match status" value="1"/>
</dbReference>
<keyword evidence="10" id="KW-1185">Reference proteome</keyword>
<dbReference type="EMBL" id="BMUB01000011">
    <property type="protein sequence ID" value="GGU88595.1"/>
    <property type="molecule type" value="Genomic_DNA"/>
</dbReference>
<keyword evidence="2" id="KW-0444">Lipid biosynthesis</keyword>
<dbReference type="PANTHER" id="PTHR10434:SF64">
    <property type="entry name" value="1-ACYL-SN-GLYCEROL-3-PHOSPHATE ACYLTRANSFERASE-RELATED"/>
    <property type="match status" value="1"/>
</dbReference>
<evidence type="ECO:0000256" key="2">
    <source>
        <dbReference type="ARBA" id="ARBA00022516"/>
    </source>
</evidence>
<evidence type="ECO:0000313" key="8">
    <source>
        <dbReference type="EMBL" id="GGU88595.1"/>
    </source>
</evidence>
<reference evidence="8" key="5">
    <citation type="submission" date="2020-09" db="EMBL/GenBank/DDBJ databases">
        <authorList>
            <person name="Sun Q."/>
            <person name="Ohkuma M."/>
        </authorList>
    </citation>
    <scope>NUCLEOTIDE SEQUENCE</scope>
    <source>
        <strain evidence="8">JCM 4434</strain>
    </source>
</reference>
<reference evidence="8" key="1">
    <citation type="journal article" date="2014" name="Int. J. Syst. Evol. Microbiol.">
        <title>Complete genome sequence of Corynebacterium casei LMG S-19264T (=DSM 44701T), isolated from a smear-ripened cheese.</title>
        <authorList>
            <consortium name="US DOE Joint Genome Institute (JGI-PGF)"/>
            <person name="Walter F."/>
            <person name="Albersmeier A."/>
            <person name="Kalinowski J."/>
            <person name="Ruckert C."/>
        </authorList>
    </citation>
    <scope>NUCLEOTIDE SEQUENCE</scope>
    <source>
        <strain evidence="8">JCM 4434</strain>
    </source>
</reference>
<gene>
    <name evidence="8" type="primary">plsC</name>
    <name evidence="8" type="ORF">GCM10010502_46800</name>
    <name evidence="9" type="ORF">HS99_0000435</name>
</gene>
<reference evidence="9" key="4">
    <citation type="submission" date="2016-08" db="EMBL/GenBank/DDBJ databases">
        <title>Sequencing, Assembly and Comparative Genomics of S. aureofaciens ATCC 10762.</title>
        <authorList>
            <person name="Gradnigo J.S."/>
            <person name="Johnson N."/>
            <person name="Somerville G.A."/>
        </authorList>
    </citation>
    <scope>NUCLEOTIDE SEQUENCE [LARGE SCALE GENOMIC DNA]</scope>
    <source>
        <strain evidence="9">ATCC 10762</strain>
    </source>
</reference>
<protein>
    <submittedName>
        <fullName evidence="8">1-acyl-sn-glycerol-3-phosphate acyltransferase</fullName>
    </submittedName>
</protein>
<keyword evidence="6" id="KW-0472">Membrane</keyword>
<dbReference type="InterPro" id="IPR002123">
    <property type="entry name" value="Plipid/glycerol_acylTrfase"/>
</dbReference>
<sequence>MSVWLPTAPCRPDTCLGERTPEVSQPRRALRLTACLVAVLVGVLLSLPVRLLPYGTRDRLIRLWARVLLRTLGVTVNLGTTGTTGTAGTARAGGASDGGAAVGGSAVGAGAVGADGALVVANHVSWLDIPLLAAGRPGRSLAKTEVRKWPVLGPLVAWGGTVFLDRDRLRTLPDTVAAVTEVLRSGHPVIVFPEGSTWCGRESGRFRPALFQAAVEAGAFVQPVTIRYRLADGRPTSAPAFIGDDGLLTSLARVVAVRGLVADVTFLPPIPPPGPQPTRAGARRELARAAQAAVEGIR</sequence>
<feature type="domain" description="Phospholipid/glycerol acyltransferase" evidence="7">
    <location>
        <begin position="117"/>
        <end position="229"/>
    </location>
</feature>
<organism evidence="9 10">
    <name type="scientific">Kitasatospora aureofaciens</name>
    <name type="common">Streptomyces aureofaciens</name>
    <dbReference type="NCBI Taxonomy" id="1894"/>
    <lineage>
        <taxon>Bacteria</taxon>
        <taxon>Bacillati</taxon>
        <taxon>Actinomycetota</taxon>
        <taxon>Actinomycetes</taxon>
        <taxon>Kitasatosporales</taxon>
        <taxon>Streptomycetaceae</taxon>
        <taxon>Kitasatospora</taxon>
    </lineage>
</organism>
<dbReference type="GeneID" id="97487689"/>
<keyword evidence="5 8" id="KW-0012">Acyltransferase</keyword>
<dbReference type="SUPFAM" id="SSF69593">
    <property type="entry name" value="Glycerol-3-phosphate (1)-acyltransferase"/>
    <property type="match status" value="1"/>
</dbReference>
<accession>A0A1E7NEU9</accession>
<evidence type="ECO:0000256" key="5">
    <source>
        <dbReference type="ARBA" id="ARBA00023315"/>
    </source>
</evidence>
<name>A0A1E7NEU9_KITAU</name>
<dbReference type="Pfam" id="PF01553">
    <property type="entry name" value="Acyltransferase"/>
    <property type="match status" value="1"/>
</dbReference>
<dbReference type="EMBL" id="JPRF03000001">
    <property type="protein sequence ID" value="OEV39230.1"/>
    <property type="molecule type" value="Genomic_DNA"/>
</dbReference>
<dbReference type="OrthoDB" id="5184723at2"/>
<evidence type="ECO:0000256" key="4">
    <source>
        <dbReference type="ARBA" id="ARBA00023098"/>
    </source>
</evidence>
<dbReference type="Proteomes" id="UP000610124">
    <property type="component" value="Unassembled WGS sequence"/>
</dbReference>
<proteinExistence type="predicted"/>
<dbReference type="PANTHER" id="PTHR10434">
    <property type="entry name" value="1-ACYL-SN-GLYCEROL-3-PHOSPHATE ACYLTRANSFERASE"/>
    <property type="match status" value="1"/>
</dbReference>
<accession>A0A8H9HVH1</accession>
<dbReference type="RefSeq" id="WP_043480293.1">
    <property type="nucleotide sequence ID" value="NZ_BMUB01000011.1"/>
</dbReference>
<dbReference type="GO" id="GO:0006654">
    <property type="term" value="P:phosphatidic acid biosynthetic process"/>
    <property type="evidence" value="ECO:0007669"/>
    <property type="project" value="TreeGrafter"/>
</dbReference>
<keyword evidence="6" id="KW-1133">Transmembrane helix</keyword>
<feature type="transmembrane region" description="Helical" evidence="6">
    <location>
        <begin position="29"/>
        <end position="52"/>
    </location>
</feature>
<evidence type="ECO:0000313" key="9">
    <source>
        <dbReference type="EMBL" id="OEV39230.1"/>
    </source>
</evidence>
<evidence type="ECO:0000256" key="1">
    <source>
        <dbReference type="ARBA" id="ARBA00005189"/>
    </source>
</evidence>
<keyword evidence="4" id="KW-0443">Lipid metabolism</keyword>
<reference evidence="9 10" key="2">
    <citation type="submission" date="2014-07" db="EMBL/GenBank/DDBJ databases">
        <authorList>
            <person name="Zhang J.E."/>
            <person name="Yang H."/>
            <person name="Guo J."/>
            <person name="Deng Z."/>
            <person name="Luo H."/>
            <person name="Luo M."/>
            <person name="Zhao B."/>
        </authorList>
    </citation>
    <scope>NUCLEOTIDE SEQUENCE [LARGE SCALE GENOMIC DNA]</scope>
    <source>
        <strain evidence="9">ATCC 10762</strain>
        <strain evidence="10">ATCC 10762 / DSM 40127 / CCM 3239 / JCM 4008 / LMG 5968 / NBRC 12843 / NCIMB 8234 / A-377</strain>
    </source>
</reference>
<evidence type="ECO:0000256" key="3">
    <source>
        <dbReference type="ARBA" id="ARBA00022679"/>
    </source>
</evidence>
<evidence type="ECO:0000313" key="10">
    <source>
        <dbReference type="Proteomes" id="UP000037395"/>
    </source>
</evidence>
<dbReference type="CDD" id="cd07989">
    <property type="entry name" value="LPLAT_AGPAT-like"/>
    <property type="match status" value="1"/>
</dbReference>
<comment type="caution">
    <text evidence="9">The sequence shown here is derived from an EMBL/GenBank/DDBJ whole genome shotgun (WGS) entry which is preliminary data.</text>
</comment>
<keyword evidence="3 8" id="KW-0808">Transferase</keyword>